<dbReference type="InterPro" id="IPR020590">
    <property type="entry name" value="Guanylate_kinase_CS"/>
</dbReference>
<dbReference type="CDD" id="cd00071">
    <property type="entry name" value="GMPK"/>
    <property type="match status" value="1"/>
</dbReference>
<keyword evidence="11" id="KW-1185">Reference proteome</keyword>
<dbReference type="GeneTree" id="ENSGT00940000159565"/>
<evidence type="ECO:0000256" key="4">
    <source>
        <dbReference type="ARBA" id="ARBA00022737"/>
    </source>
</evidence>
<organism evidence="10 11">
    <name type="scientific">Oryzias latipes</name>
    <name type="common">Japanese rice fish</name>
    <name type="synonym">Japanese killifish</name>
    <dbReference type="NCBI Taxonomy" id="8090"/>
    <lineage>
        <taxon>Eukaryota</taxon>
        <taxon>Metazoa</taxon>
        <taxon>Chordata</taxon>
        <taxon>Craniata</taxon>
        <taxon>Vertebrata</taxon>
        <taxon>Euteleostomi</taxon>
        <taxon>Actinopterygii</taxon>
        <taxon>Neopterygii</taxon>
        <taxon>Teleostei</taxon>
        <taxon>Neoteleostei</taxon>
        <taxon>Acanthomorphata</taxon>
        <taxon>Ovalentaria</taxon>
        <taxon>Atherinomorphae</taxon>
        <taxon>Beloniformes</taxon>
        <taxon>Adrianichthyidae</taxon>
        <taxon>Oryziinae</taxon>
        <taxon>Oryzias</taxon>
    </lineage>
</organism>
<dbReference type="PROSITE" id="PS50106">
    <property type="entry name" value="PDZ"/>
    <property type="match status" value="3"/>
</dbReference>
<dbReference type="FunFam" id="2.30.30.40:FF:000008">
    <property type="entry name" value="Disks large homolog 1 isoform 2"/>
    <property type="match status" value="1"/>
</dbReference>
<dbReference type="Ensembl" id="ENSORLT00000045982.1">
    <property type="protein sequence ID" value="ENSORLP00000036585.1"/>
    <property type="gene ID" value="ENSORLG00000001913.2"/>
</dbReference>
<evidence type="ECO:0000256" key="6">
    <source>
        <dbReference type="SAM" id="MobiDB-lite"/>
    </source>
</evidence>
<dbReference type="InterPro" id="IPR019583">
    <property type="entry name" value="DLG1-4_PDZ_assoc"/>
</dbReference>
<dbReference type="Gene3D" id="2.30.42.10">
    <property type="match status" value="3"/>
</dbReference>
<dbReference type="SUPFAM" id="SSF50044">
    <property type="entry name" value="SH3-domain"/>
    <property type="match status" value="1"/>
</dbReference>
<dbReference type="InterPro" id="IPR001452">
    <property type="entry name" value="SH3_domain"/>
</dbReference>
<dbReference type="SMART" id="SM00228">
    <property type="entry name" value="PDZ"/>
    <property type="match status" value="3"/>
</dbReference>
<dbReference type="GO" id="GO:0031594">
    <property type="term" value="C:neuromuscular junction"/>
    <property type="evidence" value="ECO:0007669"/>
    <property type="project" value="InterPro"/>
</dbReference>
<dbReference type="InterPro" id="IPR008145">
    <property type="entry name" value="GK/Ca_channel_bsu"/>
</dbReference>
<dbReference type="SMART" id="SM00072">
    <property type="entry name" value="GuKc"/>
    <property type="match status" value="1"/>
</dbReference>
<dbReference type="FunFam" id="3.40.50.300:FF:001402">
    <property type="entry name" value="Discs, large homolog 3 (Drosophila)"/>
    <property type="match status" value="1"/>
</dbReference>
<dbReference type="InterPro" id="IPR036034">
    <property type="entry name" value="PDZ_sf"/>
</dbReference>
<dbReference type="FunFam" id="2.30.42.10:FF:000091">
    <property type="entry name" value="disks large homolog 1 isoform X8"/>
    <property type="match status" value="1"/>
</dbReference>
<dbReference type="PROSITE" id="PS50002">
    <property type="entry name" value="SH3"/>
    <property type="match status" value="1"/>
</dbReference>
<evidence type="ECO:0000256" key="2">
    <source>
        <dbReference type="ARBA" id="ARBA00007014"/>
    </source>
</evidence>
<dbReference type="SUPFAM" id="SSF52540">
    <property type="entry name" value="P-loop containing nucleoside triphosphate hydrolases"/>
    <property type="match status" value="1"/>
</dbReference>
<keyword evidence="4" id="KW-0677">Repeat</keyword>
<dbReference type="Gene3D" id="3.30.63.10">
    <property type="entry name" value="Guanylate Kinase phosphate binding domain"/>
    <property type="match status" value="1"/>
</dbReference>
<dbReference type="CDD" id="cd06795">
    <property type="entry name" value="PDZ3_Dlg1-2-4-like"/>
    <property type="match status" value="1"/>
</dbReference>
<protein>
    <submittedName>
        <fullName evidence="10">Discs large MAGUK scaffold protein 3</fullName>
    </submittedName>
</protein>
<dbReference type="SMART" id="SM00326">
    <property type="entry name" value="SH3"/>
    <property type="match status" value="1"/>
</dbReference>
<dbReference type="SUPFAM" id="SSF50156">
    <property type="entry name" value="PDZ domain-like"/>
    <property type="match status" value="3"/>
</dbReference>
<evidence type="ECO:0000256" key="1">
    <source>
        <dbReference type="ARBA" id="ARBA00004370"/>
    </source>
</evidence>
<gene>
    <name evidence="10" type="primary">DLG3</name>
    <name evidence="10" type="synonym">dlg3</name>
</gene>
<dbReference type="GO" id="GO:0007268">
    <property type="term" value="P:chemical synaptic transmission"/>
    <property type="evidence" value="ECO:0007669"/>
    <property type="project" value="InterPro"/>
</dbReference>
<feature type="compositionally biased region" description="Low complexity" evidence="6">
    <location>
        <begin position="87"/>
        <end position="103"/>
    </location>
</feature>
<reference evidence="10" key="2">
    <citation type="submission" date="2025-08" db="UniProtKB">
        <authorList>
            <consortium name="Ensembl"/>
        </authorList>
    </citation>
    <scope>IDENTIFICATION</scope>
    <source>
        <strain evidence="10">Hd-rR</strain>
    </source>
</reference>
<evidence type="ECO:0000256" key="3">
    <source>
        <dbReference type="ARBA" id="ARBA00022443"/>
    </source>
</evidence>
<comment type="similarity">
    <text evidence="2">Belongs to the MAGUK family.</text>
</comment>
<comment type="subcellular location">
    <subcellularLocation>
        <location evidence="1">Membrane</location>
    </subcellularLocation>
</comment>
<dbReference type="PROSITE" id="PS00856">
    <property type="entry name" value="GUANYLATE_KINASE_1"/>
    <property type="match status" value="1"/>
</dbReference>
<dbReference type="InterPro" id="IPR016313">
    <property type="entry name" value="DLG1-like"/>
</dbReference>
<dbReference type="Pfam" id="PF10600">
    <property type="entry name" value="PDZ_assoc"/>
    <property type="match status" value="1"/>
</dbReference>
<dbReference type="GO" id="GO:0019900">
    <property type="term" value="F:kinase binding"/>
    <property type="evidence" value="ECO:0007669"/>
    <property type="project" value="InterPro"/>
</dbReference>
<dbReference type="AlphaFoldDB" id="A0A3B3HXZ0"/>
<evidence type="ECO:0000259" key="9">
    <source>
        <dbReference type="PROSITE" id="PS50106"/>
    </source>
</evidence>
<dbReference type="InterPro" id="IPR008144">
    <property type="entry name" value="Guanylate_kin-like_dom"/>
</dbReference>
<feature type="domain" description="SH3" evidence="7">
    <location>
        <begin position="498"/>
        <end position="568"/>
    </location>
</feature>
<dbReference type="InterPro" id="IPR035763">
    <property type="entry name" value="DLG3_SH3"/>
</dbReference>
<dbReference type="Proteomes" id="UP000001038">
    <property type="component" value="Chromosome 10"/>
</dbReference>
<dbReference type="InterPro" id="IPR027417">
    <property type="entry name" value="P-loop_NTPase"/>
</dbReference>
<name>A0A3B3HXZ0_ORYLA</name>
<dbReference type="FunFam" id="2.30.30.40:FF:000027">
    <property type="entry name" value="Disks large homolog 3 isoform 1"/>
    <property type="match status" value="1"/>
</dbReference>
<dbReference type="Pfam" id="PF00625">
    <property type="entry name" value="Guanylate_kin"/>
    <property type="match status" value="1"/>
</dbReference>
<accession>A0A3B3HXZ0</accession>
<dbReference type="CDD" id="cd06723">
    <property type="entry name" value="PDZ1_Dlg1-2-4-like"/>
    <property type="match status" value="1"/>
</dbReference>
<evidence type="ECO:0000256" key="5">
    <source>
        <dbReference type="PROSITE-ProRule" id="PRU00192"/>
    </source>
</evidence>
<dbReference type="PANTHER" id="PTHR23119">
    <property type="entry name" value="DISCS LARGE"/>
    <property type="match status" value="1"/>
</dbReference>
<feature type="compositionally biased region" description="Gly residues" evidence="6">
    <location>
        <begin position="56"/>
        <end position="69"/>
    </location>
</feature>
<dbReference type="GO" id="GO:0016020">
    <property type="term" value="C:membrane"/>
    <property type="evidence" value="ECO:0007669"/>
    <property type="project" value="UniProtKB-SubCell"/>
</dbReference>
<dbReference type="Gene3D" id="3.40.50.300">
    <property type="entry name" value="P-loop containing nucleotide triphosphate hydrolases"/>
    <property type="match status" value="1"/>
</dbReference>
<dbReference type="PIRSF" id="PIRSF001741">
    <property type="entry name" value="MAGUK_DLGH"/>
    <property type="match status" value="1"/>
</dbReference>
<dbReference type="Gene3D" id="2.30.30.40">
    <property type="entry name" value="SH3 Domains"/>
    <property type="match status" value="1"/>
</dbReference>
<evidence type="ECO:0000313" key="10">
    <source>
        <dbReference type="Ensembl" id="ENSORLP00000036585.1"/>
    </source>
</evidence>
<feature type="region of interest" description="Disordered" evidence="6">
    <location>
        <begin position="43"/>
        <end position="107"/>
    </location>
</feature>
<dbReference type="InterPro" id="IPR036028">
    <property type="entry name" value="SH3-like_dom_sf"/>
</dbReference>
<proteinExistence type="inferred from homology"/>
<feature type="domain" description="PDZ" evidence="9">
    <location>
        <begin position="228"/>
        <end position="315"/>
    </location>
</feature>
<evidence type="ECO:0000259" key="8">
    <source>
        <dbReference type="PROSITE" id="PS50052"/>
    </source>
</evidence>
<dbReference type="GO" id="GO:0043005">
    <property type="term" value="C:neuron projection"/>
    <property type="evidence" value="ECO:0007669"/>
    <property type="project" value="InterPro"/>
</dbReference>
<reference evidence="10" key="3">
    <citation type="submission" date="2025-09" db="UniProtKB">
        <authorList>
            <consortium name="Ensembl"/>
        </authorList>
    </citation>
    <scope>IDENTIFICATION</scope>
    <source>
        <strain evidence="10">Hd-rR</strain>
    </source>
</reference>
<dbReference type="CDD" id="cd06724">
    <property type="entry name" value="PDZ2_Dlg1-2-4-like"/>
    <property type="match status" value="1"/>
</dbReference>
<feature type="domain" description="PDZ" evidence="9">
    <location>
        <begin position="383"/>
        <end position="464"/>
    </location>
</feature>
<feature type="domain" description="PDZ" evidence="9">
    <location>
        <begin position="132"/>
        <end position="220"/>
    </location>
</feature>
<evidence type="ECO:0000259" key="7">
    <source>
        <dbReference type="PROSITE" id="PS50002"/>
    </source>
</evidence>
<reference evidence="10 11" key="1">
    <citation type="journal article" date="2007" name="Nature">
        <title>The medaka draft genome and insights into vertebrate genome evolution.</title>
        <authorList>
            <person name="Kasahara M."/>
            <person name="Naruse K."/>
            <person name="Sasaki S."/>
            <person name="Nakatani Y."/>
            <person name="Qu W."/>
            <person name="Ahsan B."/>
            <person name="Yamada T."/>
            <person name="Nagayasu Y."/>
            <person name="Doi K."/>
            <person name="Kasai Y."/>
            <person name="Jindo T."/>
            <person name="Kobayashi D."/>
            <person name="Shimada A."/>
            <person name="Toyoda A."/>
            <person name="Kuroki Y."/>
            <person name="Fujiyama A."/>
            <person name="Sasaki T."/>
            <person name="Shimizu A."/>
            <person name="Asakawa S."/>
            <person name="Shimizu N."/>
            <person name="Hashimoto S."/>
            <person name="Yang J."/>
            <person name="Lee Y."/>
            <person name="Matsushima K."/>
            <person name="Sugano S."/>
            <person name="Sakaizumi M."/>
            <person name="Narita T."/>
            <person name="Ohishi K."/>
            <person name="Haga S."/>
            <person name="Ohta F."/>
            <person name="Nomoto H."/>
            <person name="Nogata K."/>
            <person name="Morishita T."/>
            <person name="Endo T."/>
            <person name="Shin-I T."/>
            <person name="Takeda H."/>
            <person name="Morishita S."/>
            <person name="Kohara Y."/>
        </authorList>
    </citation>
    <scope>NUCLEOTIDE SEQUENCE [LARGE SCALE GENOMIC DNA]</scope>
    <source>
        <strain evidence="10 11">Hd-rR</strain>
    </source>
</reference>
<dbReference type="CDD" id="cd12029">
    <property type="entry name" value="SH3_DLG3"/>
    <property type="match status" value="1"/>
</dbReference>
<dbReference type="FunFam" id="2.30.42.10:FF:000001">
    <property type="entry name" value="Disks large homolog 1 isoform 2"/>
    <property type="match status" value="1"/>
</dbReference>
<dbReference type="PROSITE" id="PS50052">
    <property type="entry name" value="GUANYLATE_KINASE_2"/>
    <property type="match status" value="1"/>
</dbReference>
<dbReference type="FunFam" id="2.30.42.10:FF:000002">
    <property type="entry name" value="Disks large homolog 4 isoform 2"/>
    <property type="match status" value="1"/>
</dbReference>
<dbReference type="Pfam" id="PF00595">
    <property type="entry name" value="PDZ"/>
    <property type="match status" value="3"/>
</dbReference>
<dbReference type="FunFam" id="3.30.63.10:FF:000001">
    <property type="entry name" value="Disks large homolog 1 isoform 2"/>
    <property type="match status" value="1"/>
</dbReference>
<sequence>MHKHHHCCKCPECYEVTRMAALRRMDAPAYGGDWQAEPYGYPPGYGGGQTLPPPASGGGGSMGGGGGTLGRSKGKMMSGGGPGGPNPKGQSKSGPKVNGNNSSGQGGWWPECTCTNREWYDQVTHLPDFFNQLKLLGPGNSGLGFSIAGGIDNPHIPDDPGIFITKIIPGGAAAMDGRLGVNDCVLRVNDVDVSEVVHSRAVEALKEAGPVVRLLVRRRQAPPETILEVNLLKGPKGLGFSIAGGIGNQHIPGDNSIYITKIIEGGAAQKDGRLQTGDRLLAVNNIVLQDVRHEEAVAALKNTSDMVYLKVAKPGPVHLNDMYAPPDYSSTFPTMVDNHVSHNYMGAMEPKPVYPPPQVTPSRYSPVPRHMMGEEDFTREPRKVVLHKGSTGLGFNIVGGEDGEGIFVSFILAGGPADLSGELRRGDRILSVNGVNLRNATHEQAAAALKRAGQTVTIIAQYRPEEYSRFESKIHDLREQMMNSSMSSGSGSLRTSEKRSLYVRALFDYDRTRDSCLPSQGLSFSYGDILHVINASDDEWWQARLVTPHGESEQIGVIPSKKRVEKKERARLKTVKFHARTGMIESNRDFPGLSDDFYGSKSLKGQEDTILSYEPVIRQEIHYTRPVIILGPMKDRVNDDLISEFPHKFGSCVPHTTRPRRENEMDGQDYHFVASREQMEKDIQDNKFIEAGQFNENLYGTSILSVRTVAERGKHCILDVSGNAIKRLQQAQLYPIAIFIKPKSIEALMEMNKRQTYDQANKVFDKAVKLEQDFGEFFTAIVQGDSLEEIYNKIKLIIEEQSGPYIWIPSSEKL</sequence>
<evidence type="ECO:0000313" key="11">
    <source>
        <dbReference type="Proteomes" id="UP000001038"/>
    </source>
</evidence>
<dbReference type="Pfam" id="PF00018">
    <property type="entry name" value="SH3_1"/>
    <property type="match status" value="1"/>
</dbReference>
<dbReference type="InterPro" id="IPR050614">
    <property type="entry name" value="Synaptic_Scaffolding_LAP-MAGUK"/>
</dbReference>
<dbReference type="InterPro" id="IPR001478">
    <property type="entry name" value="PDZ"/>
</dbReference>
<dbReference type="PANTHER" id="PTHR23119:SF28">
    <property type="entry name" value="DISKS LARGE HOMOLOG 3"/>
    <property type="match status" value="1"/>
</dbReference>
<keyword evidence="3 5" id="KW-0728">SH3 domain</keyword>
<feature type="domain" description="Guanylate kinase-like" evidence="8">
    <location>
        <begin position="624"/>
        <end position="799"/>
    </location>
</feature>
<dbReference type="Bgee" id="ENSORLG00000001913">
    <property type="expression patterns" value="Expressed in animal zygote and 14 other cell types or tissues"/>
</dbReference>